<feature type="compositionally biased region" description="Low complexity" evidence="1">
    <location>
        <begin position="114"/>
        <end position="136"/>
    </location>
</feature>
<feature type="domain" description="HTH iclR-type" evidence="2">
    <location>
        <begin position="12"/>
        <end position="72"/>
    </location>
</feature>
<dbReference type="SUPFAM" id="SSF46785">
    <property type="entry name" value="Winged helix' DNA-binding domain"/>
    <property type="match status" value="1"/>
</dbReference>
<gene>
    <name evidence="3" type="ORF">GS947_23380</name>
</gene>
<evidence type="ECO:0000313" key="4">
    <source>
        <dbReference type="Proteomes" id="UP000608063"/>
    </source>
</evidence>
<reference evidence="3" key="1">
    <citation type="journal article" date="2020" name="Environ. Microbiol.">
        <title>The novel and transferable erm(51) gene confers Macrolides, Lincosamides, and Streptogramins B (MLSB) resistance to clonal Rhodococcus equi in the environment.</title>
        <authorList>
            <person name="Huber L."/>
            <person name="Giguere S."/>
            <person name="Slovis N.M."/>
            <person name="Alvarez-Narvaez S."/>
            <person name="Hart K.A."/>
            <person name="Greiter M."/>
            <person name="Morris E.R.A."/>
            <person name="Cohen N.D."/>
        </authorList>
    </citation>
    <scope>NUCLEOTIDE SEQUENCE</scope>
    <source>
        <strain evidence="3">Lh_16_1</strain>
    </source>
</reference>
<feature type="region of interest" description="Disordered" evidence="1">
    <location>
        <begin position="114"/>
        <end position="146"/>
    </location>
</feature>
<dbReference type="PROSITE" id="PS51077">
    <property type="entry name" value="HTH_ICLR"/>
    <property type="match status" value="1"/>
</dbReference>
<dbReference type="EMBL" id="WVDC01000020">
    <property type="protein sequence ID" value="NKW44416.1"/>
    <property type="molecule type" value="Genomic_DNA"/>
</dbReference>
<dbReference type="InterPro" id="IPR050707">
    <property type="entry name" value="HTH_MetabolicPath_Reg"/>
</dbReference>
<dbReference type="AlphaFoldDB" id="A0AAE4ZWE1"/>
<dbReference type="GO" id="GO:0003677">
    <property type="term" value="F:DNA binding"/>
    <property type="evidence" value="ECO:0007669"/>
    <property type="project" value="InterPro"/>
</dbReference>
<protein>
    <submittedName>
        <fullName evidence="3">Helix-turn-helix domain-containing protein</fullName>
    </submittedName>
</protein>
<dbReference type="PANTHER" id="PTHR30136:SF35">
    <property type="entry name" value="HTH-TYPE TRANSCRIPTIONAL REGULATOR RV1719"/>
    <property type="match status" value="1"/>
</dbReference>
<dbReference type="Pfam" id="PF09339">
    <property type="entry name" value="HTH_IclR"/>
    <property type="match status" value="1"/>
</dbReference>
<proteinExistence type="predicted"/>
<dbReference type="PANTHER" id="PTHR30136">
    <property type="entry name" value="HELIX-TURN-HELIX TRANSCRIPTIONAL REGULATOR, ICLR FAMILY"/>
    <property type="match status" value="1"/>
</dbReference>
<evidence type="ECO:0000313" key="3">
    <source>
        <dbReference type="EMBL" id="NKW44416.1"/>
    </source>
</evidence>
<dbReference type="InterPro" id="IPR036388">
    <property type="entry name" value="WH-like_DNA-bd_sf"/>
</dbReference>
<dbReference type="GO" id="GO:0045892">
    <property type="term" value="P:negative regulation of DNA-templated transcription"/>
    <property type="evidence" value="ECO:0007669"/>
    <property type="project" value="TreeGrafter"/>
</dbReference>
<accession>A0AAE4ZWE1</accession>
<evidence type="ECO:0000259" key="2">
    <source>
        <dbReference type="PROSITE" id="PS51077"/>
    </source>
</evidence>
<comment type="caution">
    <text evidence="3">The sequence shown here is derived from an EMBL/GenBank/DDBJ whole genome shotgun (WGS) entry which is preliminary data.</text>
</comment>
<dbReference type="SMART" id="SM00346">
    <property type="entry name" value="HTH_ICLR"/>
    <property type="match status" value="1"/>
</dbReference>
<dbReference type="Gene3D" id="1.10.10.10">
    <property type="entry name" value="Winged helix-like DNA-binding domain superfamily/Winged helix DNA-binding domain"/>
    <property type="match status" value="1"/>
</dbReference>
<dbReference type="GO" id="GO:0003700">
    <property type="term" value="F:DNA-binding transcription factor activity"/>
    <property type="evidence" value="ECO:0007669"/>
    <property type="project" value="TreeGrafter"/>
</dbReference>
<evidence type="ECO:0000256" key="1">
    <source>
        <dbReference type="SAM" id="MobiDB-lite"/>
    </source>
</evidence>
<dbReference type="InterPro" id="IPR036390">
    <property type="entry name" value="WH_DNA-bd_sf"/>
</dbReference>
<dbReference type="InterPro" id="IPR005471">
    <property type="entry name" value="Tscrpt_reg_IclR_N"/>
</dbReference>
<dbReference type="Proteomes" id="UP000608063">
    <property type="component" value="Unassembled WGS sequence"/>
</dbReference>
<organism evidence="3 4">
    <name type="scientific">Rhodococcus hoagii</name>
    <name type="common">Corynebacterium equii</name>
    <dbReference type="NCBI Taxonomy" id="43767"/>
    <lineage>
        <taxon>Bacteria</taxon>
        <taxon>Bacillati</taxon>
        <taxon>Actinomycetota</taxon>
        <taxon>Actinomycetes</taxon>
        <taxon>Mycobacteriales</taxon>
        <taxon>Nocardiaceae</taxon>
        <taxon>Prescottella</taxon>
    </lineage>
</organism>
<sequence length="160" mass="17335">MSAVSATRSGRDSLLARMTRILDVFDDPNADLSLDQIARRSGLPRSSTHRIIVEMIELDWLTRWGRNFRLGPRALGAVGPQATHARIRVGASGVLQELFLRTGMVIHLGFSTAGRSTSSTRSVARSRGASARGSVPGSPPIAGPAGGRCSRCFHRRRWTT</sequence>
<name>A0AAE4ZWE1_RHOHA</name>